<evidence type="ECO:0000256" key="2">
    <source>
        <dbReference type="ARBA" id="ARBA00022598"/>
    </source>
</evidence>
<keyword evidence="6 10" id="KW-0342">GTP-binding</keyword>
<dbReference type="PANTHER" id="PTHR11118:SF1">
    <property type="entry name" value="RNA-SPLICING LIGASE RTCB HOMOLOG"/>
    <property type="match status" value="1"/>
</dbReference>
<dbReference type="Gene3D" id="3.90.1860.10">
    <property type="entry name" value="tRNA-splicing ligase RtcB"/>
    <property type="match status" value="1"/>
</dbReference>
<comment type="catalytic activity">
    <reaction evidence="8">
        <text>a 3'-end 3'-phospho-ribonucleotide-RNA + a 5'-end dephospho-ribonucleoside-RNA + GTP = a ribonucleotidyl-ribonucleotide-RNA + GMP + diphosphate</text>
        <dbReference type="Rhea" id="RHEA:68076"/>
        <dbReference type="Rhea" id="RHEA-COMP:10463"/>
        <dbReference type="Rhea" id="RHEA-COMP:13936"/>
        <dbReference type="Rhea" id="RHEA-COMP:17355"/>
        <dbReference type="ChEBI" id="CHEBI:33019"/>
        <dbReference type="ChEBI" id="CHEBI:37565"/>
        <dbReference type="ChEBI" id="CHEBI:58115"/>
        <dbReference type="ChEBI" id="CHEBI:83062"/>
        <dbReference type="ChEBI" id="CHEBI:138284"/>
        <dbReference type="ChEBI" id="CHEBI:173118"/>
        <dbReference type="EC" id="6.5.1.8"/>
    </reaction>
</comment>
<proteinExistence type="predicted"/>
<feature type="binding site" evidence="10">
    <location>
        <begin position="237"/>
        <end position="238"/>
    </location>
    <ligand>
        <name>GMP</name>
        <dbReference type="ChEBI" id="CHEBI:58115"/>
    </ligand>
</feature>
<dbReference type="AlphaFoldDB" id="A0A974NER2"/>
<dbReference type="GO" id="GO:0006396">
    <property type="term" value="P:RNA processing"/>
    <property type="evidence" value="ECO:0007669"/>
    <property type="project" value="InterPro"/>
</dbReference>
<protein>
    <recommendedName>
        <fullName evidence="1">3'-phosphate/5'-hydroxy nucleic acid ligase</fullName>
        <ecNumber evidence="1">6.5.1.8</ecNumber>
    </recommendedName>
</protein>
<sequence>MGNFIRTLSEGVSLVASDDTWIEGNAIQQLQTTAKLTGMLKVIGMPDLHAGRGYPIGAAFFSVGCFYPALVGGDIGCGMSLWQTNINTVGLNLDKLEKRLGCIDAPVVSEEKQQLLNVAESLSTNAPGTIGAGNHFAELQQLDTIYDETKTTVLQLDKRNLQLLVHSGSRGLGGNILRIHVERFNHNGLLENTVEATDYLAQHNYALRFATENRELIARRILKRLRSNGRKLVDISHNLVTPETIAGKQGWLHRKGAAPADKGLVVIPGSRGDYSYLVQPINTEKGLLSLAHGAGRKWMRSECKGRLAKRYTAAQLTRTKLGSRVVCCNRELLYEEAPQAYKSIDTVIEAMLGAGLIKLVARFKPVLTYKTQKEDN</sequence>
<feature type="binding site" evidence="10">
    <location>
        <position position="370"/>
    </location>
    <ligand>
        <name>GMP</name>
        <dbReference type="ChEBI" id="CHEBI:58115"/>
    </ligand>
</feature>
<evidence type="ECO:0000313" key="12">
    <source>
        <dbReference type="EMBL" id="QQP85380.1"/>
    </source>
</evidence>
<dbReference type="NCBIfam" id="NF007153">
    <property type="entry name" value="PRK09588.1"/>
    <property type="match status" value="1"/>
</dbReference>
<feature type="binding site" evidence="11">
    <location>
        <position position="74"/>
    </location>
    <ligand>
        <name>Mn(2+)</name>
        <dbReference type="ChEBI" id="CHEBI:29035"/>
        <label>1</label>
    </ligand>
</feature>
<evidence type="ECO:0000256" key="5">
    <source>
        <dbReference type="ARBA" id="ARBA00022800"/>
    </source>
</evidence>
<dbReference type="NCBIfam" id="TIGR03073">
    <property type="entry name" value="release_rtcB"/>
    <property type="match status" value="1"/>
</dbReference>
<feature type="binding site" evidence="10">
    <location>
        <begin position="292"/>
        <end position="295"/>
    </location>
    <ligand>
        <name>GMP</name>
        <dbReference type="ChEBI" id="CHEBI:58115"/>
    </ligand>
</feature>
<dbReference type="InterPro" id="IPR017510">
    <property type="entry name" value="RtcB2"/>
</dbReference>
<evidence type="ECO:0000256" key="8">
    <source>
        <dbReference type="ARBA" id="ARBA00047746"/>
    </source>
</evidence>
<name>A0A974NER2_9GAMM</name>
<feature type="binding site" evidence="10">
    <location>
        <position position="275"/>
    </location>
    <ligand>
        <name>GMP</name>
        <dbReference type="ChEBI" id="CHEBI:58115"/>
    </ligand>
</feature>
<reference evidence="12 13" key="1">
    <citation type="submission" date="2021-01" db="EMBL/GenBank/DDBJ databases">
        <title>Entomomonas sp. F2A isolated from a house cricket (Acheta domesticus).</title>
        <authorList>
            <person name="Spergser J."/>
            <person name="Busse H.-J."/>
        </authorList>
    </citation>
    <scope>NUCLEOTIDE SEQUENCE [LARGE SCALE GENOMIC DNA]</scope>
    <source>
        <strain evidence="12 13">F2A</strain>
    </source>
</reference>
<gene>
    <name evidence="12" type="ORF">JHT90_13525</name>
</gene>
<dbReference type="GO" id="GO:0042245">
    <property type="term" value="P:RNA repair"/>
    <property type="evidence" value="ECO:0007669"/>
    <property type="project" value="UniProtKB-KW"/>
</dbReference>
<dbReference type="Proteomes" id="UP000595278">
    <property type="component" value="Chromosome"/>
</dbReference>
<dbReference type="InterPro" id="IPR036025">
    <property type="entry name" value="RtcB-like_sf"/>
</dbReference>
<evidence type="ECO:0000256" key="4">
    <source>
        <dbReference type="ARBA" id="ARBA00022741"/>
    </source>
</evidence>
<dbReference type="EMBL" id="CP067393">
    <property type="protein sequence ID" value="QQP85380.1"/>
    <property type="molecule type" value="Genomic_DNA"/>
</dbReference>
<feature type="binding site" evidence="10">
    <location>
        <begin position="134"/>
        <end position="138"/>
    </location>
    <ligand>
        <name>GMP</name>
        <dbReference type="ChEBI" id="CHEBI:58115"/>
    </ligand>
</feature>
<dbReference type="Pfam" id="PF01139">
    <property type="entry name" value="RtcB"/>
    <property type="match status" value="2"/>
</dbReference>
<keyword evidence="3 11" id="KW-0479">Metal-binding</keyword>
<evidence type="ECO:0000256" key="10">
    <source>
        <dbReference type="PIRSR" id="PIRSR601233-2"/>
    </source>
</evidence>
<dbReference type="GO" id="GO:0003972">
    <property type="term" value="F:RNA ligase (ATP) activity"/>
    <property type="evidence" value="ECO:0007669"/>
    <property type="project" value="TreeGrafter"/>
</dbReference>
<evidence type="ECO:0000256" key="7">
    <source>
        <dbReference type="ARBA" id="ARBA00023211"/>
    </source>
</evidence>
<keyword evidence="7 11" id="KW-0464">Manganese</keyword>
<accession>A0A974NER2</accession>
<keyword evidence="13" id="KW-1185">Reference proteome</keyword>
<dbReference type="PANTHER" id="PTHR11118">
    <property type="entry name" value="RNA-SPLICING LIGASE RTCB HOMOLOG"/>
    <property type="match status" value="1"/>
</dbReference>
<dbReference type="SUPFAM" id="SSF103365">
    <property type="entry name" value="Hypothetical protein PH1602"/>
    <property type="match status" value="1"/>
</dbReference>
<evidence type="ECO:0000256" key="6">
    <source>
        <dbReference type="ARBA" id="ARBA00023134"/>
    </source>
</evidence>
<dbReference type="InterPro" id="IPR001233">
    <property type="entry name" value="RtcB"/>
</dbReference>
<feature type="active site" description="GMP-histidine intermediate" evidence="9">
    <location>
        <position position="292"/>
    </location>
</feature>
<dbReference type="GO" id="GO:0170057">
    <property type="term" value="F:RNA ligase (GTP) activity"/>
    <property type="evidence" value="ECO:0007669"/>
    <property type="project" value="UniProtKB-EC"/>
</dbReference>
<evidence type="ECO:0000313" key="13">
    <source>
        <dbReference type="Proteomes" id="UP000595278"/>
    </source>
</evidence>
<evidence type="ECO:0000256" key="9">
    <source>
        <dbReference type="PIRSR" id="PIRSR601233-1"/>
    </source>
</evidence>
<comment type="cofactor">
    <cofactor evidence="11">
        <name>Mn(2+)</name>
        <dbReference type="ChEBI" id="CHEBI:29035"/>
    </cofactor>
    <text evidence="11">Binds 2 manganese ions per subunit.</text>
</comment>
<evidence type="ECO:0000256" key="3">
    <source>
        <dbReference type="ARBA" id="ARBA00022723"/>
    </source>
</evidence>
<evidence type="ECO:0000256" key="11">
    <source>
        <dbReference type="PIRSR" id="PIRSR601233-3"/>
    </source>
</evidence>
<feature type="binding site" evidence="11">
    <location>
        <position position="166"/>
    </location>
    <ligand>
        <name>Mn(2+)</name>
        <dbReference type="ChEBI" id="CHEBI:29035"/>
        <label>2</label>
    </ligand>
</feature>
<dbReference type="GO" id="GO:0005525">
    <property type="term" value="F:GTP binding"/>
    <property type="evidence" value="ECO:0007669"/>
    <property type="project" value="UniProtKB-KW"/>
</dbReference>
<organism evidence="12 13">
    <name type="scientific">Entomomonas asaccharolytica</name>
    <dbReference type="NCBI Taxonomy" id="2785331"/>
    <lineage>
        <taxon>Bacteria</taxon>
        <taxon>Pseudomonadati</taxon>
        <taxon>Pseudomonadota</taxon>
        <taxon>Gammaproteobacteria</taxon>
        <taxon>Pseudomonadales</taxon>
        <taxon>Pseudomonadaceae</taxon>
        <taxon>Entomomonas</taxon>
    </lineage>
</organism>
<dbReference type="EC" id="6.5.1.8" evidence="1"/>
<feature type="binding site" evidence="11">
    <location>
        <position position="135"/>
    </location>
    <ligand>
        <name>Mn(2+)</name>
        <dbReference type="ChEBI" id="CHEBI:29035"/>
        <label>1</label>
    </ligand>
</feature>
<feature type="binding site" evidence="11">
    <location>
        <position position="237"/>
    </location>
    <ligand>
        <name>Mn(2+)</name>
        <dbReference type="ChEBI" id="CHEBI:29035"/>
        <label>2</label>
    </ligand>
</feature>
<keyword evidence="4 10" id="KW-0547">Nucleotide-binding</keyword>
<keyword evidence="5" id="KW-0692">RNA repair</keyword>
<dbReference type="KEGG" id="eaz:JHT90_13525"/>
<keyword evidence="2 12" id="KW-0436">Ligase</keyword>
<evidence type="ECO:0000256" key="1">
    <source>
        <dbReference type="ARBA" id="ARBA00012726"/>
    </source>
</evidence>
<dbReference type="GO" id="GO:0046872">
    <property type="term" value="F:metal ion binding"/>
    <property type="evidence" value="ECO:0007669"/>
    <property type="project" value="UniProtKB-KW"/>
</dbReference>
<dbReference type="RefSeq" id="WP_201091911.1">
    <property type="nucleotide sequence ID" value="NZ_CP067393.1"/>
</dbReference>